<dbReference type="SUPFAM" id="SSF81324">
    <property type="entry name" value="Voltage-gated potassium channels"/>
    <property type="match status" value="1"/>
</dbReference>
<keyword evidence="3" id="KW-0406">Ion transport</keyword>
<comment type="caution">
    <text evidence="3">The sequence shown here is derived from an EMBL/GenBank/DDBJ whole genome shotgun (WGS) entry which is preliminary data.</text>
</comment>
<proteinExistence type="predicted"/>
<keyword evidence="3" id="KW-0407">Ion channel</keyword>
<evidence type="ECO:0000313" key="4">
    <source>
        <dbReference type="Proteomes" id="UP001253193"/>
    </source>
</evidence>
<evidence type="ECO:0000259" key="2">
    <source>
        <dbReference type="Pfam" id="PF07885"/>
    </source>
</evidence>
<organism evidence="3 4">
    <name type="scientific">Vibrio parahaemolyticus</name>
    <dbReference type="NCBI Taxonomy" id="670"/>
    <lineage>
        <taxon>Bacteria</taxon>
        <taxon>Pseudomonadati</taxon>
        <taxon>Pseudomonadota</taxon>
        <taxon>Gammaproteobacteria</taxon>
        <taxon>Vibrionales</taxon>
        <taxon>Vibrionaceae</taxon>
        <taxon>Vibrio</taxon>
    </lineage>
</organism>
<dbReference type="InterPro" id="IPR013099">
    <property type="entry name" value="K_chnl_dom"/>
</dbReference>
<protein>
    <submittedName>
        <fullName evidence="3">Potassium channel family protein</fullName>
    </submittedName>
</protein>
<sequence length="154" mass="17454">MKIKKRQIAKIRNQAFVVLAAHVISFLFAMPILFFEAQVPESGIKTLWDSIWFTFVSVTTIGYGDLTPHHTVSKVLLVVAFIITRGSFLFAVISVSGGWLGGRVNHELSVEDRLFVLENELKQLRGVIYNLNKLLTSEIKHIKNVEKKLDLDET</sequence>
<dbReference type="RefSeq" id="WP_311020535.1">
    <property type="nucleotide sequence ID" value="NZ_JAUHGG010000003.1"/>
</dbReference>
<keyword evidence="1" id="KW-0472">Membrane</keyword>
<feature type="domain" description="Potassium channel" evidence="2">
    <location>
        <begin position="26"/>
        <end position="99"/>
    </location>
</feature>
<evidence type="ECO:0000313" key="3">
    <source>
        <dbReference type="EMBL" id="MDS1821624.1"/>
    </source>
</evidence>
<gene>
    <name evidence="3" type="ORF">QX249_13200</name>
</gene>
<keyword evidence="1" id="KW-0812">Transmembrane</keyword>
<reference evidence="3" key="1">
    <citation type="submission" date="2023-06" db="EMBL/GenBank/DDBJ databases">
        <title>Genomic Diversity of Vibrio spp. and Metagenomic Analysis of Pathogens in Florida Gulf Coastal Waters Following Hurricane Ian.</title>
        <authorList>
            <person name="Brumfield K.D."/>
        </authorList>
    </citation>
    <scope>NUCLEOTIDE SEQUENCE</scope>
    <source>
        <strain evidence="3">WBS2B-138</strain>
    </source>
</reference>
<dbReference type="Pfam" id="PF07885">
    <property type="entry name" value="Ion_trans_2"/>
    <property type="match status" value="1"/>
</dbReference>
<evidence type="ECO:0000256" key="1">
    <source>
        <dbReference type="SAM" id="Phobius"/>
    </source>
</evidence>
<dbReference type="Proteomes" id="UP001253193">
    <property type="component" value="Unassembled WGS sequence"/>
</dbReference>
<dbReference type="Gene3D" id="1.10.287.70">
    <property type="match status" value="1"/>
</dbReference>
<dbReference type="GO" id="GO:0034220">
    <property type="term" value="P:monoatomic ion transmembrane transport"/>
    <property type="evidence" value="ECO:0007669"/>
    <property type="project" value="UniProtKB-KW"/>
</dbReference>
<dbReference type="EMBL" id="JAUHGG010000003">
    <property type="protein sequence ID" value="MDS1821624.1"/>
    <property type="molecule type" value="Genomic_DNA"/>
</dbReference>
<keyword evidence="3" id="KW-0813">Transport</keyword>
<feature type="transmembrane region" description="Helical" evidence="1">
    <location>
        <begin position="15"/>
        <end position="35"/>
    </location>
</feature>
<keyword evidence="1" id="KW-1133">Transmembrane helix</keyword>
<accession>A0AAW8Q1W3</accession>
<dbReference type="AlphaFoldDB" id="A0AAW8Q1W3"/>
<name>A0AAW8Q1W3_VIBPH</name>
<feature type="transmembrane region" description="Helical" evidence="1">
    <location>
        <begin position="76"/>
        <end position="100"/>
    </location>
</feature>